<keyword evidence="7 8" id="KW-0472">Membrane</keyword>
<feature type="transmembrane region" description="Helical" evidence="8">
    <location>
        <begin position="212"/>
        <end position="241"/>
    </location>
</feature>
<dbReference type="GO" id="GO:1990961">
    <property type="term" value="P:xenobiotic detoxification by transmembrane export across the plasma membrane"/>
    <property type="evidence" value="ECO:0007669"/>
    <property type="project" value="InterPro"/>
</dbReference>
<dbReference type="CDD" id="cd17320">
    <property type="entry name" value="MFS_MdfA_MDR_like"/>
    <property type="match status" value="1"/>
</dbReference>
<dbReference type="Proteomes" id="UP000268033">
    <property type="component" value="Unassembled WGS sequence"/>
</dbReference>
<evidence type="ECO:0000256" key="8">
    <source>
        <dbReference type="RuleBase" id="RU365088"/>
    </source>
</evidence>
<evidence type="ECO:0000313" key="10">
    <source>
        <dbReference type="EMBL" id="ROQ29720.1"/>
    </source>
</evidence>
<dbReference type="NCBIfam" id="NF008314">
    <property type="entry name" value="PRK11102.1"/>
    <property type="match status" value="1"/>
</dbReference>
<dbReference type="PANTHER" id="PTHR23502">
    <property type="entry name" value="MAJOR FACILITATOR SUPERFAMILY"/>
    <property type="match status" value="1"/>
</dbReference>
<dbReference type="InterPro" id="IPR036259">
    <property type="entry name" value="MFS_trans_sf"/>
</dbReference>
<comment type="similarity">
    <text evidence="2 8">Belongs to the major facilitator superfamily. Bcr/CmlA family.</text>
</comment>
<gene>
    <name evidence="10" type="ORF">EDC28_10288</name>
</gene>
<accession>A0A3N1PSC4</accession>
<organism evidence="10 11">
    <name type="scientific">Gallaecimonas pentaromativorans</name>
    <dbReference type="NCBI Taxonomy" id="584787"/>
    <lineage>
        <taxon>Bacteria</taxon>
        <taxon>Pseudomonadati</taxon>
        <taxon>Pseudomonadota</taxon>
        <taxon>Gammaproteobacteria</taxon>
        <taxon>Enterobacterales</taxon>
        <taxon>Gallaecimonadaceae</taxon>
        <taxon>Gallaecimonas</taxon>
    </lineage>
</organism>
<keyword evidence="11" id="KW-1185">Reference proteome</keyword>
<dbReference type="InterPro" id="IPR020846">
    <property type="entry name" value="MFS_dom"/>
</dbReference>
<dbReference type="EMBL" id="RJUL01000002">
    <property type="protein sequence ID" value="ROQ29720.1"/>
    <property type="molecule type" value="Genomic_DNA"/>
</dbReference>
<dbReference type="Gene3D" id="1.20.1720.10">
    <property type="entry name" value="Multidrug resistance protein D"/>
    <property type="match status" value="1"/>
</dbReference>
<reference evidence="10 11" key="1">
    <citation type="submission" date="2018-11" db="EMBL/GenBank/DDBJ databases">
        <title>Genomic Encyclopedia of Type Strains, Phase IV (KMG-IV): sequencing the most valuable type-strain genomes for metagenomic binning, comparative biology and taxonomic classification.</title>
        <authorList>
            <person name="Goeker M."/>
        </authorList>
    </citation>
    <scope>NUCLEOTIDE SEQUENCE [LARGE SCALE GENOMIC DNA]</scope>
    <source>
        <strain evidence="10 11">DSM 21945</strain>
    </source>
</reference>
<feature type="transmembrane region" description="Helical" evidence="8">
    <location>
        <begin position="247"/>
        <end position="265"/>
    </location>
</feature>
<evidence type="ECO:0000259" key="9">
    <source>
        <dbReference type="PROSITE" id="PS50850"/>
    </source>
</evidence>
<dbReference type="NCBIfam" id="TIGR00710">
    <property type="entry name" value="efflux_Bcr_CflA"/>
    <property type="match status" value="1"/>
</dbReference>
<evidence type="ECO:0000256" key="3">
    <source>
        <dbReference type="ARBA" id="ARBA00022448"/>
    </source>
</evidence>
<dbReference type="Pfam" id="PF07690">
    <property type="entry name" value="MFS_1"/>
    <property type="match status" value="1"/>
</dbReference>
<dbReference type="GO" id="GO:0005886">
    <property type="term" value="C:plasma membrane"/>
    <property type="evidence" value="ECO:0007669"/>
    <property type="project" value="UniProtKB-SubCell"/>
</dbReference>
<evidence type="ECO:0000256" key="1">
    <source>
        <dbReference type="ARBA" id="ARBA00004651"/>
    </source>
</evidence>
<feature type="transmembrane region" description="Helical" evidence="8">
    <location>
        <begin position="277"/>
        <end position="298"/>
    </location>
</feature>
<feature type="transmembrane region" description="Helical" evidence="8">
    <location>
        <begin position="99"/>
        <end position="120"/>
    </location>
</feature>
<protein>
    <recommendedName>
        <fullName evidence="8">Bcr/CflA family efflux transporter</fullName>
    </recommendedName>
</protein>
<dbReference type="GO" id="GO:0015385">
    <property type="term" value="F:sodium:proton antiporter activity"/>
    <property type="evidence" value="ECO:0007669"/>
    <property type="project" value="TreeGrafter"/>
</dbReference>
<feature type="transmembrane region" description="Helical" evidence="8">
    <location>
        <begin position="304"/>
        <end position="328"/>
    </location>
</feature>
<feature type="transmembrane region" description="Helical" evidence="8">
    <location>
        <begin position="340"/>
        <end position="360"/>
    </location>
</feature>
<evidence type="ECO:0000313" key="11">
    <source>
        <dbReference type="Proteomes" id="UP000268033"/>
    </source>
</evidence>
<keyword evidence="4" id="KW-1003">Cell membrane</keyword>
<dbReference type="GO" id="GO:0042910">
    <property type="term" value="F:xenobiotic transmembrane transporter activity"/>
    <property type="evidence" value="ECO:0007669"/>
    <property type="project" value="InterPro"/>
</dbReference>
<feature type="transmembrane region" description="Helical" evidence="8">
    <location>
        <begin position="132"/>
        <end position="155"/>
    </location>
</feature>
<name>A0A3N1PSC4_9GAMM</name>
<dbReference type="PROSITE" id="PS00216">
    <property type="entry name" value="SUGAR_TRANSPORT_1"/>
    <property type="match status" value="1"/>
</dbReference>
<dbReference type="PANTHER" id="PTHR23502:SF132">
    <property type="entry name" value="POLYAMINE TRANSPORTER 2-RELATED"/>
    <property type="match status" value="1"/>
</dbReference>
<dbReference type="STRING" id="584787.GCA_001247655_01509"/>
<evidence type="ECO:0000256" key="7">
    <source>
        <dbReference type="ARBA" id="ARBA00023136"/>
    </source>
</evidence>
<dbReference type="PROSITE" id="PS50850">
    <property type="entry name" value="MFS"/>
    <property type="match status" value="1"/>
</dbReference>
<feature type="transmembrane region" description="Helical" evidence="8">
    <location>
        <begin position="161"/>
        <end position="179"/>
    </location>
</feature>
<dbReference type="SUPFAM" id="SSF103473">
    <property type="entry name" value="MFS general substrate transporter"/>
    <property type="match status" value="1"/>
</dbReference>
<sequence>MSRVPFSLVVTLGLVAMLTPFAIDMYLPSLPRIARDLGVANGAVQGTVSAYVAGFAIGQLFLGPLADSLGRKPVLLWGTLFFALIAPLCALTSDIGFLQLLRVAQGAAGAAAAVVIYALLRDLVDDKNELAKLFSTITLVVTLAPLLAPMIGGWLLTLGDWHLIFWALGGVGAATCLLVKTKVPETLTERSELALGKVMSNYRQLLGNPAMLALMLCSGLSFSGLMAFLTAGSFVYIQIYGVEETHFGYYFGLNILSLMALTFFNGRFVTRWGAERLLVLALCIQLLAATGALLTVLLHGPFALLVACVMTYVGCLSMVGSNVMALVLEQVPKMAGTASSLTGSMRFGIGAIAGWAVAAVTGHDDVVMTGAMVICASLGISFIYLLYRPNRHKTLGSEH</sequence>
<evidence type="ECO:0000256" key="4">
    <source>
        <dbReference type="ARBA" id="ARBA00022475"/>
    </source>
</evidence>
<comment type="caution">
    <text evidence="10">The sequence shown here is derived from an EMBL/GenBank/DDBJ whole genome shotgun (WGS) entry which is preliminary data.</text>
</comment>
<evidence type="ECO:0000256" key="2">
    <source>
        <dbReference type="ARBA" id="ARBA00006236"/>
    </source>
</evidence>
<dbReference type="InterPro" id="IPR004812">
    <property type="entry name" value="Efflux_drug-R_Bcr/CmlA"/>
</dbReference>
<comment type="subcellular location">
    <subcellularLocation>
        <location evidence="8">Cell inner membrane</location>
        <topology evidence="8">Multi-pass membrane protein</topology>
    </subcellularLocation>
    <subcellularLocation>
        <location evidence="1">Cell membrane</location>
        <topology evidence="1">Multi-pass membrane protein</topology>
    </subcellularLocation>
</comment>
<dbReference type="AlphaFoldDB" id="A0A3N1PSC4"/>
<evidence type="ECO:0000256" key="5">
    <source>
        <dbReference type="ARBA" id="ARBA00022692"/>
    </source>
</evidence>
<keyword evidence="8" id="KW-0997">Cell inner membrane</keyword>
<feature type="transmembrane region" description="Helical" evidence="8">
    <location>
        <begin position="42"/>
        <end position="62"/>
    </location>
</feature>
<dbReference type="InterPro" id="IPR005829">
    <property type="entry name" value="Sugar_transporter_CS"/>
</dbReference>
<keyword evidence="3 8" id="KW-0813">Transport</keyword>
<feature type="transmembrane region" description="Helical" evidence="8">
    <location>
        <begin position="366"/>
        <end position="387"/>
    </location>
</feature>
<dbReference type="InterPro" id="IPR011701">
    <property type="entry name" value="MFS"/>
</dbReference>
<evidence type="ECO:0000256" key="6">
    <source>
        <dbReference type="ARBA" id="ARBA00022989"/>
    </source>
</evidence>
<keyword evidence="6 8" id="KW-1133">Transmembrane helix</keyword>
<keyword evidence="5 8" id="KW-0812">Transmembrane</keyword>
<comment type="caution">
    <text evidence="8">Lacks conserved residue(s) required for the propagation of feature annotation.</text>
</comment>
<proteinExistence type="inferred from homology"/>
<dbReference type="RefSeq" id="WP_211355715.1">
    <property type="nucleotide sequence ID" value="NZ_JBLXAC010000021.1"/>
</dbReference>
<feature type="transmembrane region" description="Helical" evidence="8">
    <location>
        <begin position="74"/>
        <end position="93"/>
    </location>
</feature>
<feature type="domain" description="Major facilitator superfamily (MFS) profile" evidence="9">
    <location>
        <begin position="8"/>
        <end position="391"/>
    </location>
</feature>